<comment type="caution">
    <text evidence="2">The sequence shown here is derived from an EMBL/GenBank/DDBJ whole genome shotgun (WGS) entry which is preliminary data.</text>
</comment>
<accession>A0AA86QS39</accession>
<keyword evidence="4" id="KW-1185">Reference proteome</keyword>
<dbReference type="AlphaFoldDB" id="A0AA86QS39"/>
<evidence type="ECO:0000313" key="4">
    <source>
        <dbReference type="Proteomes" id="UP001642409"/>
    </source>
</evidence>
<evidence type="ECO:0000313" key="2">
    <source>
        <dbReference type="EMBL" id="CAI9965011.1"/>
    </source>
</evidence>
<reference evidence="3 4" key="2">
    <citation type="submission" date="2024-07" db="EMBL/GenBank/DDBJ databases">
        <authorList>
            <person name="Akdeniz Z."/>
        </authorList>
    </citation>
    <scope>NUCLEOTIDE SEQUENCE [LARGE SCALE GENOMIC DNA]</scope>
</reference>
<dbReference type="EMBL" id="CAXDID020000709">
    <property type="protein sequence ID" value="CAL6111514.1"/>
    <property type="molecule type" value="Genomic_DNA"/>
</dbReference>
<organism evidence="2">
    <name type="scientific">Hexamita inflata</name>
    <dbReference type="NCBI Taxonomy" id="28002"/>
    <lineage>
        <taxon>Eukaryota</taxon>
        <taxon>Metamonada</taxon>
        <taxon>Diplomonadida</taxon>
        <taxon>Hexamitidae</taxon>
        <taxon>Hexamitinae</taxon>
        <taxon>Hexamita</taxon>
    </lineage>
</organism>
<name>A0AA86QS39_9EUKA</name>
<protein>
    <submittedName>
        <fullName evidence="2">Uncharacterized protein</fullName>
    </submittedName>
</protein>
<evidence type="ECO:0000256" key="1">
    <source>
        <dbReference type="SAM" id="MobiDB-lite"/>
    </source>
</evidence>
<gene>
    <name evidence="2" type="ORF">HINF_LOCUS52656</name>
    <name evidence="3" type="ORF">HINF_LOCUS76433</name>
</gene>
<evidence type="ECO:0000313" key="3">
    <source>
        <dbReference type="EMBL" id="CAL6111514.1"/>
    </source>
</evidence>
<dbReference type="EMBL" id="CATOUU010000984">
    <property type="protein sequence ID" value="CAI9965011.1"/>
    <property type="molecule type" value="Genomic_DNA"/>
</dbReference>
<dbReference type="Proteomes" id="UP001642409">
    <property type="component" value="Unassembled WGS sequence"/>
</dbReference>
<proteinExistence type="predicted"/>
<feature type="compositionally biased region" description="Basic and acidic residues" evidence="1">
    <location>
        <begin position="143"/>
        <end position="168"/>
    </location>
</feature>
<feature type="region of interest" description="Disordered" evidence="1">
    <location>
        <begin position="138"/>
        <end position="170"/>
    </location>
</feature>
<reference evidence="2" key="1">
    <citation type="submission" date="2023-06" db="EMBL/GenBank/DDBJ databases">
        <authorList>
            <person name="Kurt Z."/>
        </authorList>
    </citation>
    <scope>NUCLEOTIDE SEQUENCE</scope>
</reference>
<sequence length="182" mass="21251">MNSDFKPRFGKAFLEMIQLKTRVACKDVLEAHREFLRRQDGVKFDLWKDMSLALGTSPKKIHDFYHNTWSKQFYDAIDPFREQIKALVRGASKRDSTQEVTRQVIARLRKTQSDVNLHYQTVYQYVNYQVKNGAREAMANASKSRDSVSGSKEEEHTAKAKVEEDPGHTYESMFPIFDFNEM</sequence>